<reference evidence="5 6" key="1">
    <citation type="submission" date="2019-02" db="EMBL/GenBank/DDBJ databases">
        <title>Marinobacter halodurans sp. nov., a marine bacterium isolated from sea tidal flat.</title>
        <authorList>
            <person name="Yoo Y."/>
            <person name="Lee D.W."/>
            <person name="Kim B.S."/>
            <person name="Kim J.-J."/>
        </authorList>
    </citation>
    <scope>NUCLEOTIDE SEQUENCE [LARGE SCALE GENOMIC DNA]</scope>
    <source>
        <strain evidence="5 6">YJ-S3-2</strain>
    </source>
</reference>
<comment type="caution">
    <text evidence="5">The sequence shown here is derived from an EMBL/GenBank/DDBJ whole genome shotgun (WGS) entry which is preliminary data.</text>
</comment>
<evidence type="ECO:0000259" key="4">
    <source>
        <dbReference type="PROSITE" id="PS50887"/>
    </source>
</evidence>
<dbReference type="SMART" id="SM00267">
    <property type="entry name" value="GGDEF"/>
    <property type="match status" value="1"/>
</dbReference>
<dbReference type="InterPro" id="IPR043128">
    <property type="entry name" value="Rev_trsase/Diguanyl_cyclase"/>
</dbReference>
<dbReference type="InterPro" id="IPR050469">
    <property type="entry name" value="Diguanylate_Cyclase"/>
</dbReference>
<keyword evidence="6" id="KW-1185">Reference proteome</keyword>
<evidence type="ECO:0000313" key="6">
    <source>
        <dbReference type="Proteomes" id="UP000313645"/>
    </source>
</evidence>
<accession>A0ABY1ZRJ7</accession>
<protein>
    <recommendedName>
        <fullName evidence="1">diguanylate cyclase</fullName>
        <ecNumber evidence="1">2.7.7.65</ecNumber>
    </recommendedName>
</protein>
<organism evidence="5 6">
    <name type="scientific">Marinobacter halodurans</name>
    <dbReference type="NCBI Taxonomy" id="2528979"/>
    <lineage>
        <taxon>Bacteria</taxon>
        <taxon>Pseudomonadati</taxon>
        <taxon>Pseudomonadota</taxon>
        <taxon>Gammaproteobacteria</taxon>
        <taxon>Pseudomonadales</taxon>
        <taxon>Marinobacteraceae</taxon>
        <taxon>Marinobacter</taxon>
    </lineage>
</organism>
<feature type="domain" description="GGDEF" evidence="4">
    <location>
        <begin position="378"/>
        <end position="519"/>
    </location>
</feature>
<comment type="catalytic activity">
    <reaction evidence="2">
        <text>2 GTP = 3',3'-c-di-GMP + 2 diphosphate</text>
        <dbReference type="Rhea" id="RHEA:24898"/>
        <dbReference type="ChEBI" id="CHEBI:33019"/>
        <dbReference type="ChEBI" id="CHEBI:37565"/>
        <dbReference type="ChEBI" id="CHEBI:58805"/>
        <dbReference type="EC" id="2.7.7.65"/>
    </reaction>
</comment>
<proteinExistence type="predicted"/>
<evidence type="ECO:0000313" key="5">
    <source>
        <dbReference type="EMBL" id="TBW57587.1"/>
    </source>
</evidence>
<dbReference type="Pfam" id="PF00990">
    <property type="entry name" value="GGDEF"/>
    <property type="match status" value="1"/>
</dbReference>
<dbReference type="EMBL" id="SJDL01000007">
    <property type="protein sequence ID" value="TBW57587.1"/>
    <property type="molecule type" value="Genomic_DNA"/>
</dbReference>
<dbReference type="PANTHER" id="PTHR45138">
    <property type="entry name" value="REGULATORY COMPONENTS OF SENSORY TRANSDUCTION SYSTEM"/>
    <property type="match status" value="1"/>
</dbReference>
<dbReference type="RefSeq" id="WP_131480032.1">
    <property type="nucleotide sequence ID" value="NZ_SJDL01000007.1"/>
</dbReference>
<evidence type="ECO:0000256" key="1">
    <source>
        <dbReference type="ARBA" id="ARBA00012528"/>
    </source>
</evidence>
<feature type="transmembrane region" description="Helical" evidence="3">
    <location>
        <begin position="7"/>
        <end position="29"/>
    </location>
</feature>
<sequence length="527" mass="59232">MRSVKTYLFQFSLVASVLIVAIFGAYRYWGEYPRELAAVEAHQKRELESLRQALDQDKQRLLANVQDWAHWDDTYEFVQAPASHESYVKGNIVKGTFLVFNLVGIGYYDKDLNKVLQWGFDVGNEQFVPFEQVLPRELSELIGTGEDVDPGGSVTGWVRTNQGPAEFAIEPITNSDETSAPAGYLLFARLVSRDQLDALQAITRLTIDMRPVEQGDAITAIPLLENKELVEGVQTKRQRLLTDPSGAPVAVLSIEHDPIAMPKAIGPAQIFLLGGLLMVPVLVLTVTERTLVRPLRRNVLRIESMVRDETLELLPEVIPIIELEQIRGAFNRLVRQAQNQQAHLTELSMTDALTGIPNRRSFDWTANGRWRQAMRLRQPFLFVLIDLDYFKGYNDEKGHAEGDRALWNIAQILMKFSRRSGDFCARLGGEEFVAVVLGLSESDARSWVEELRLAIEQLGISHPRSQVSAVLTVSMGAVYIASPDGDDVITPLSDIIRQADLALYVAKKEGRNRITFRILELDSLVHQ</sequence>
<dbReference type="NCBIfam" id="TIGR00254">
    <property type="entry name" value="GGDEF"/>
    <property type="match status" value="1"/>
</dbReference>
<dbReference type="InterPro" id="IPR029787">
    <property type="entry name" value="Nucleotide_cyclase"/>
</dbReference>
<dbReference type="InterPro" id="IPR000160">
    <property type="entry name" value="GGDEF_dom"/>
</dbReference>
<dbReference type="EC" id="2.7.7.65" evidence="1"/>
<evidence type="ECO:0000256" key="3">
    <source>
        <dbReference type="SAM" id="Phobius"/>
    </source>
</evidence>
<dbReference type="CDD" id="cd01949">
    <property type="entry name" value="GGDEF"/>
    <property type="match status" value="1"/>
</dbReference>
<dbReference type="SUPFAM" id="SSF55073">
    <property type="entry name" value="Nucleotide cyclase"/>
    <property type="match status" value="1"/>
</dbReference>
<dbReference type="PANTHER" id="PTHR45138:SF9">
    <property type="entry name" value="DIGUANYLATE CYCLASE DGCM-RELATED"/>
    <property type="match status" value="1"/>
</dbReference>
<evidence type="ECO:0000256" key="2">
    <source>
        <dbReference type="ARBA" id="ARBA00034247"/>
    </source>
</evidence>
<dbReference type="Proteomes" id="UP000313645">
    <property type="component" value="Unassembled WGS sequence"/>
</dbReference>
<dbReference type="InterPro" id="IPR007892">
    <property type="entry name" value="CHASE4"/>
</dbReference>
<name>A0ABY1ZRJ7_9GAMM</name>
<dbReference type="Pfam" id="PF05228">
    <property type="entry name" value="CHASE4"/>
    <property type="match status" value="1"/>
</dbReference>
<gene>
    <name evidence="5" type="ORF">EZI54_05955</name>
</gene>
<dbReference type="Gene3D" id="3.30.70.270">
    <property type="match status" value="1"/>
</dbReference>
<dbReference type="PROSITE" id="PS50887">
    <property type="entry name" value="GGDEF"/>
    <property type="match status" value="1"/>
</dbReference>
<keyword evidence="3" id="KW-0472">Membrane</keyword>
<keyword evidence="3" id="KW-0812">Transmembrane</keyword>
<keyword evidence="3" id="KW-1133">Transmembrane helix</keyword>